<reference evidence="9" key="3">
    <citation type="submission" date="2025-09" db="UniProtKB">
        <authorList>
            <consortium name="Ensembl"/>
        </authorList>
    </citation>
    <scope>IDENTIFICATION</scope>
</reference>
<evidence type="ECO:0000256" key="3">
    <source>
        <dbReference type="ARBA" id="ARBA00004659"/>
    </source>
</evidence>
<evidence type="ECO:0000313" key="9">
    <source>
        <dbReference type="Ensembl" id="ENSAPLP00000017931.1"/>
    </source>
</evidence>
<dbReference type="Gene3D" id="3.40.50.2020">
    <property type="match status" value="1"/>
</dbReference>
<dbReference type="AlphaFoldDB" id="A0A493SWG4"/>
<feature type="region of interest" description="Disordered" evidence="8">
    <location>
        <begin position="86"/>
        <end position="105"/>
    </location>
</feature>
<dbReference type="GO" id="GO:0006166">
    <property type="term" value="P:purine ribonucleoside salvage"/>
    <property type="evidence" value="ECO:0007669"/>
    <property type="project" value="UniProtKB-KW"/>
</dbReference>
<protein>
    <recommendedName>
        <fullName evidence="5">adenine phosphoribosyltransferase</fullName>
        <ecNumber evidence="5">2.4.2.7</ecNumber>
    </recommendedName>
</protein>
<comment type="pathway">
    <text evidence="3">Purine metabolism; AMP biosynthesis via salvage pathway; AMP from adenine: step 1/1.</text>
</comment>
<evidence type="ECO:0000256" key="1">
    <source>
        <dbReference type="ARBA" id="ARBA00000868"/>
    </source>
</evidence>
<reference evidence="9" key="2">
    <citation type="submission" date="2025-08" db="UniProtKB">
        <authorList>
            <consortium name="Ensembl"/>
        </authorList>
    </citation>
    <scope>IDENTIFICATION</scope>
</reference>
<evidence type="ECO:0000256" key="6">
    <source>
        <dbReference type="ARBA" id="ARBA00022490"/>
    </source>
</evidence>
<dbReference type="GO" id="GO:0002055">
    <property type="term" value="F:adenine binding"/>
    <property type="evidence" value="ECO:0007669"/>
    <property type="project" value="TreeGrafter"/>
</dbReference>
<organism evidence="9 10">
    <name type="scientific">Anas platyrhynchos platyrhynchos</name>
    <name type="common">Northern mallard</name>
    <dbReference type="NCBI Taxonomy" id="8840"/>
    <lineage>
        <taxon>Eukaryota</taxon>
        <taxon>Metazoa</taxon>
        <taxon>Chordata</taxon>
        <taxon>Craniata</taxon>
        <taxon>Vertebrata</taxon>
        <taxon>Euteleostomi</taxon>
        <taxon>Archelosauria</taxon>
        <taxon>Archosauria</taxon>
        <taxon>Dinosauria</taxon>
        <taxon>Saurischia</taxon>
        <taxon>Theropoda</taxon>
        <taxon>Coelurosauria</taxon>
        <taxon>Aves</taxon>
        <taxon>Neognathae</taxon>
        <taxon>Galloanserae</taxon>
        <taxon>Anseriformes</taxon>
        <taxon>Anatidae</taxon>
        <taxon>Anatinae</taxon>
        <taxon>Anas</taxon>
    </lineage>
</organism>
<evidence type="ECO:0000256" key="7">
    <source>
        <dbReference type="ARBA" id="ARBA00022726"/>
    </source>
</evidence>
<dbReference type="Proteomes" id="UP000016666">
    <property type="component" value="Chromosome 12"/>
</dbReference>
<dbReference type="GO" id="GO:0044209">
    <property type="term" value="P:AMP salvage"/>
    <property type="evidence" value="ECO:0007669"/>
    <property type="project" value="TreeGrafter"/>
</dbReference>
<dbReference type="Ensembl" id="ENSAPLT00000033325.1">
    <property type="protein sequence ID" value="ENSAPLP00000017931.1"/>
    <property type="gene ID" value="ENSAPLG00000029442.1"/>
</dbReference>
<dbReference type="GeneTree" id="ENSGT01010000225619"/>
<dbReference type="GO" id="GO:0003999">
    <property type="term" value="F:adenine phosphoribosyltransferase activity"/>
    <property type="evidence" value="ECO:0007669"/>
    <property type="project" value="UniProtKB-EC"/>
</dbReference>
<keyword evidence="6" id="KW-0963">Cytoplasm</keyword>
<proteinExistence type="inferred from homology"/>
<dbReference type="GO" id="GO:0005737">
    <property type="term" value="C:cytoplasm"/>
    <property type="evidence" value="ECO:0007669"/>
    <property type="project" value="UniProtKB-SubCell"/>
</dbReference>
<sequence length="105" mass="11507">MAMEERLRAVRAGVRCFPDFPVPGVLFRDISPLLKDPVAFRALIDLLEDHLRTSLPPIDFIAGGCSPGQSTVCRCCPGGRCGETPPRGARRYRSPWVSSELQPVA</sequence>
<feature type="compositionally biased region" description="Polar residues" evidence="8">
    <location>
        <begin position="96"/>
        <end position="105"/>
    </location>
</feature>
<evidence type="ECO:0000256" key="8">
    <source>
        <dbReference type="SAM" id="MobiDB-lite"/>
    </source>
</evidence>
<reference evidence="9 10" key="1">
    <citation type="submission" date="2017-10" db="EMBL/GenBank/DDBJ databases">
        <title>A new Pekin duck reference genome.</title>
        <authorList>
            <person name="Hou Z.-C."/>
            <person name="Zhou Z.-K."/>
            <person name="Zhu F."/>
            <person name="Hou S.-S."/>
        </authorList>
    </citation>
    <scope>NUCLEOTIDE SEQUENCE [LARGE SCALE GENOMIC DNA]</scope>
</reference>
<dbReference type="OMA" id="WVSSELQ"/>
<evidence type="ECO:0000256" key="2">
    <source>
        <dbReference type="ARBA" id="ARBA00004496"/>
    </source>
</evidence>
<keyword evidence="10" id="KW-1185">Reference proteome</keyword>
<evidence type="ECO:0000313" key="10">
    <source>
        <dbReference type="Proteomes" id="UP000016666"/>
    </source>
</evidence>
<keyword evidence="7" id="KW-0660">Purine salvage</keyword>
<dbReference type="PANTHER" id="PTHR32315:SF3">
    <property type="entry name" value="ADENINE PHOSPHORIBOSYLTRANSFERASE"/>
    <property type="match status" value="1"/>
</dbReference>
<dbReference type="EC" id="2.4.2.7" evidence="5"/>
<dbReference type="InterPro" id="IPR050054">
    <property type="entry name" value="UPRTase/APRTase"/>
</dbReference>
<dbReference type="GO" id="GO:0016208">
    <property type="term" value="F:AMP binding"/>
    <property type="evidence" value="ECO:0007669"/>
    <property type="project" value="TreeGrafter"/>
</dbReference>
<dbReference type="GO" id="GO:0006168">
    <property type="term" value="P:adenine salvage"/>
    <property type="evidence" value="ECO:0007669"/>
    <property type="project" value="TreeGrafter"/>
</dbReference>
<comment type="similarity">
    <text evidence="4">Belongs to the purine/pyrimidine phosphoribosyltransferase family.</text>
</comment>
<name>A0A493SWG4_ANAPP</name>
<dbReference type="InterPro" id="IPR029057">
    <property type="entry name" value="PRTase-like"/>
</dbReference>
<accession>A0A493SWG4</accession>
<comment type="subcellular location">
    <subcellularLocation>
        <location evidence="2">Cytoplasm</location>
    </subcellularLocation>
</comment>
<dbReference type="PANTHER" id="PTHR32315">
    <property type="entry name" value="ADENINE PHOSPHORIBOSYLTRANSFERASE"/>
    <property type="match status" value="1"/>
</dbReference>
<comment type="catalytic activity">
    <reaction evidence="1">
        <text>AMP + diphosphate = 5-phospho-alpha-D-ribose 1-diphosphate + adenine</text>
        <dbReference type="Rhea" id="RHEA:16609"/>
        <dbReference type="ChEBI" id="CHEBI:16708"/>
        <dbReference type="ChEBI" id="CHEBI:33019"/>
        <dbReference type="ChEBI" id="CHEBI:58017"/>
        <dbReference type="ChEBI" id="CHEBI:456215"/>
        <dbReference type="EC" id="2.4.2.7"/>
    </reaction>
</comment>
<dbReference type="STRING" id="8840.ENSAPLP00000017931"/>
<dbReference type="SUPFAM" id="SSF53271">
    <property type="entry name" value="PRTase-like"/>
    <property type="match status" value="1"/>
</dbReference>
<evidence type="ECO:0000256" key="5">
    <source>
        <dbReference type="ARBA" id="ARBA00011893"/>
    </source>
</evidence>
<evidence type="ECO:0000256" key="4">
    <source>
        <dbReference type="ARBA" id="ARBA00008391"/>
    </source>
</evidence>